<keyword evidence="3" id="KW-1185">Reference proteome</keyword>
<feature type="transmembrane region" description="Helical" evidence="1">
    <location>
        <begin position="78"/>
        <end position="97"/>
    </location>
</feature>
<keyword evidence="1" id="KW-0472">Membrane</keyword>
<organism evidence="2 3">
    <name type="scientific">Neobacillus bataviensis</name>
    <dbReference type="NCBI Taxonomy" id="220685"/>
    <lineage>
        <taxon>Bacteria</taxon>
        <taxon>Bacillati</taxon>
        <taxon>Bacillota</taxon>
        <taxon>Bacilli</taxon>
        <taxon>Bacillales</taxon>
        <taxon>Bacillaceae</taxon>
        <taxon>Neobacillus</taxon>
    </lineage>
</organism>
<accession>A0A561E0L6</accession>
<dbReference type="Pfam" id="PF04854">
    <property type="entry name" value="DUF624"/>
    <property type="match status" value="1"/>
</dbReference>
<name>A0A561E0L6_9BACI</name>
<sequence>MIGFMRGFYSISEWVLRFAYVNVLWISFTLLGFGVFGFFPATLAMFTVVRKWVLKQTDIPVFKSFWFTYKKEFVKGNLLGLIIGLSCFFMYSNIRIVEATTVPTFKLLYVPNVIVIILFILTLLYIFPVLVHFDVNLKEAIKNSFILMTINPIATFCMATLTGFLCFIFIKIPGVIPFFSGSLIAFLLMWLSNYVFVKMNKVADFSVKRTGTEAH</sequence>
<dbReference type="RefSeq" id="WP_144562730.1">
    <property type="nucleotide sequence ID" value="NZ_VIVN01000001.1"/>
</dbReference>
<comment type="caution">
    <text evidence="2">The sequence shown here is derived from an EMBL/GenBank/DDBJ whole genome shotgun (WGS) entry which is preliminary data.</text>
</comment>
<keyword evidence="1" id="KW-1133">Transmembrane helix</keyword>
<evidence type="ECO:0000313" key="3">
    <source>
        <dbReference type="Proteomes" id="UP000319671"/>
    </source>
</evidence>
<dbReference type="InterPro" id="IPR006938">
    <property type="entry name" value="DUF624"/>
</dbReference>
<dbReference type="AlphaFoldDB" id="A0A561E0L6"/>
<protein>
    <submittedName>
        <fullName evidence="2">Putative membrane protein YesL</fullName>
    </submittedName>
</protein>
<gene>
    <name evidence="2" type="ORF">FB550_1011164</name>
</gene>
<feature type="transmembrane region" description="Helical" evidence="1">
    <location>
        <begin position="145"/>
        <end position="170"/>
    </location>
</feature>
<dbReference type="Proteomes" id="UP000319671">
    <property type="component" value="Unassembled WGS sequence"/>
</dbReference>
<feature type="transmembrane region" description="Helical" evidence="1">
    <location>
        <begin position="20"/>
        <end position="46"/>
    </location>
</feature>
<evidence type="ECO:0000256" key="1">
    <source>
        <dbReference type="SAM" id="Phobius"/>
    </source>
</evidence>
<dbReference type="EMBL" id="VIVN01000001">
    <property type="protein sequence ID" value="TWE09132.1"/>
    <property type="molecule type" value="Genomic_DNA"/>
</dbReference>
<proteinExistence type="predicted"/>
<reference evidence="2 3" key="1">
    <citation type="submission" date="2019-06" db="EMBL/GenBank/DDBJ databases">
        <title>Sorghum-associated microbial communities from plants grown in Nebraska, USA.</title>
        <authorList>
            <person name="Schachtman D."/>
        </authorList>
    </citation>
    <scope>NUCLEOTIDE SEQUENCE [LARGE SCALE GENOMIC DNA]</scope>
    <source>
        <strain evidence="2 3">2482</strain>
    </source>
</reference>
<evidence type="ECO:0000313" key="2">
    <source>
        <dbReference type="EMBL" id="TWE09132.1"/>
    </source>
</evidence>
<feature type="transmembrane region" description="Helical" evidence="1">
    <location>
        <begin position="109"/>
        <end position="133"/>
    </location>
</feature>
<keyword evidence="1" id="KW-0812">Transmembrane</keyword>
<feature type="transmembrane region" description="Helical" evidence="1">
    <location>
        <begin position="176"/>
        <end position="196"/>
    </location>
</feature>